<feature type="compositionally biased region" description="Polar residues" evidence="5">
    <location>
        <begin position="628"/>
        <end position="641"/>
    </location>
</feature>
<evidence type="ECO:0008006" key="9">
    <source>
        <dbReference type="Google" id="ProtNLM"/>
    </source>
</evidence>
<dbReference type="AlphaFoldDB" id="A0A6L2PME4"/>
<comment type="subcellular location">
    <subcellularLocation>
        <location evidence="1">Membrane</location>
        <topology evidence="1">Single-pass membrane protein</topology>
    </subcellularLocation>
</comment>
<keyword evidence="2 6" id="KW-0812">Transmembrane</keyword>
<evidence type="ECO:0000256" key="4">
    <source>
        <dbReference type="ARBA" id="ARBA00023136"/>
    </source>
</evidence>
<comment type="caution">
    <text evidence="7">The sequence shown here is derived from an EMBL/GenBank/DDBJ whole genome shotgun (WGS) entry which is preliminary data.</text>
</comment>
<feature type="region of interest" description="Disordered" evidence="5">
    <location>
        <begin position="606"/>
        <end position="641"/>
    </location>
</feature>
<evidence type="ECO:0000256" key="1">
    <source>
        <dbReference type="ARBA" id="ARBA00004167"/>
    </source>
</evidence>
<evidence type="ECO:0000313" key="7">
    <source>
        <dbReference type="EMBL" id="GFG33566.1"/>
    </source>
</evidence>
<keyword evidence="4 6" id="KW-0472">Membrane</keyword>
<dbReference type="GO" id="GO:0046475">
    <property type="term" value="P:glycerophospholipid catabolic process"/>
    <property type="evidence" value="ECO:0007669"/>
    <property type="project" value="TreeGrafter"/>
</dbReference>
<dbReference type="GO" id="GO:0006685">
    <property type="term" value="P:sphingomyelin catabolic process"/>
    <property type="evidence" value="ECO:0007669"/>
    <property type="project" value="TreeGrafter"/>
</dbReference>
<feature type="compositionally biased region" description="Polar residues" evidence="5">
    <location>
        <begin position="606"/>
        <end position="616"/>
    </location>
</feature>
<keyword evidence="8" id="KW-1185">Reference proteome</keyword>
<evidence type="ECO:0000256" key="6">
    <source>
        <dbReference type="SAM" id="Phobius"/>
    </source>
</evidence>
<organism evidence="7 8">
    <name type="scientific">Coptotermes formosanus</name>
    <name type="common">Formosan subterranean termite</name>
    <dbReference type="NCBI Taxonomy" id="36987"/>
    <lineage>
        <taxon>Eukaryota</taxon>
        <taxon>Metazoa</taxon>
        <taxon>Ecdysozoa</taxon>
        <taxon>Arthropoda</taxon>
        <taxon>Hexapoda</taxon>
        <taxon>Insecta</taxon>
        <taxon>Pterygota</taxon>
        <taxon>Neoptera</taxon>
        <taxon>Polyneoptera</taxon>
        <taxon>Dictyoptera</taxon>
        <taxon>Blattodea</taxon>
        <taxon>Blattoidea</taxon>
        <taxon>Termitoidae</taxon>
        <taxon>Rhinotermitidae</taxon>
        <taxon>Coptotermes</taxon>
    </lineage>
</organism>
<dbReference type="OrthoDB" id="10251508at2759"/>
<gene>
    <name evidence="7" type="ORF">Cfor_03461</name>
</gene>
<protein>
    <recommendedName>
        <fullName evidence="9">Sphingomyelin phosphodiesterase 4</fullName>
    </recommendedName>
</protein>
<proteinExistence type="predicted"/>
<dbReference type="InParanoid" id="A0A6L2PME4"/>
<dbReference type="Pfam" id="PF14724">
    <property type="entry name" value="mit_SMPDase"/>
    <property type="match status" value="2"/>
</dbReference>
<dbReference type="PANTHER" id="PTHR12988:SF6">
    <property type="entry name" value="SPHINGOMYELIN PHOSPHODIESTERASE 4"/>
    <property type="match status" value="1"/>
</dbReference>
<evidence type="ECO:0000256" key="2">
    <source>
        <dbReference type="ARBA" id="ARBA00022692"/>
    </source>
</evidence>
<sequence length="874" mass="100728">MVTTGDSLSVRLNNALNLPVQYRCDELNNIFMEFGNKELQMVLPQLLESLFGLTDQMGWGLRTMHRNTQPREFDVLFRFLHPHGAMFRLCYRLLTDYVKYEFPLTYLPVKVRKQIEDGMVPPFYIDKVQLDPQTRVPISLSLNSFEFYIFHFAYHLVNPWLQRMMDHGTWSLWETVYNHLAEEYLTHFLPCDGSSVPPYAGCYIYPRSSMPLQAASRPARSPTLFRQSVVLKQSSTSGSLHSSPALPQQSALVEIWRSESVIQVFIDFWLSFGVREVPHVHPGIGTSPRVRTRLSIHECHKHVRLVRNLVKHLHYFTNSTVGDLSAMDELKRIVLPSSQAKVYGFMRHTIHHWPLDSSFRLILETWLSYIQPWRYTDWRHRNVRSPSGRDNEDRARTVDRRWLNFIAENLLSYTVIFRQLLPRFTRLDLATPKNAHMLFRVTKVFSQPNLNTMLSEVEHCLDDVPGTGLPSDSVSRRNSSESSHQGHKWNALVRQQVLELEGSGYQYKPLFGSETVSQVFQFMLLIQRANETAHNLQLQLERESRNHSSSFFTSLKDLFFTNPVGCDEYSLEERRKVSAYLETCLYQLSYIFEIDLARLPRTSYTSDQDAYSSGTAPSRMGTHGLLQGENTTMETPASRSHTYASLSPLLASRDWKERRKCIKYEGDPDLQPIKTTENAFLVRLLHQITSKLNEMYTLEMCHLYDQNGLLGCIARQVLCPPMITRTYNKSSPGEYTPLVETVLPPRLSLRSFASHRSLVYMLVGVGLAWVFGYGPTTFFFVLLFLWLFYVLLKACLQSWFGSSQRSATVEAFLSPSPINQSDVFSDFHHSTTNAWHRSASTMDAVPEATASCQCRLAMYLDLNSKKVKLATLLA</sequence>
<dbReference type="EMBL" id="BLKM01000436">
    <property type="protein sequence ID" value="GFG33566.1"/>
    <property type="molecule type" value="Genomic_DNA"/>
</dbReference>
<dbReference type="Proteomes" id="UP000502823">
    <property type="component" value="Unassembled WGS sequence"/>
</dbReference>
<evidence type="ECO:0000256" key="3">
    <source>
        <dbReference type="ARBA" id="ARBA00022989"/>
    </source>
</evidence>
<reference evidence="8" key="1">
    <citation type="submission" date="2020-01" db="EMBL/GenBank/DDBJ databases">
        <title>Draft genome sequence of the Termite Coptotermes fromosanus.</title>
        <authorList>
            <person name="Itakura S."/>
            <person name="Yosikawa Y."/>
            <person name="Umezawa K."/>
        </authorList>
    </citation>
    <scope>NUCLEOTIDE SEQUENCE [LARGE SCALE GENOMIC DNA]</scope>
</reference>
<dbReference type="FunCoup" id="A0A6L2PME4">
    <property type="interactions" value="1622"/>
</dbReference>
<keyword evidence="3 6" id="KW-1133">Transmembrane helix</keyword>
<evidence type="ECO:0000313" key="8">
    <source>
        <dbReference type="Proteomes" id="UP000502823"/>
    </source>
</evidence>
<dbReference type="GO" id="GO:0016020">
    <property type="term" value="C:membrane"/>
    <property type="evidence" value="ECO:0007669"/>
    <property type="project" value="UniProtKB-SubCell"/>
</dbReference>
<dbReference type="GO" id="GO:0050290">
    <property type="term" value="F:sphingomyelin phosphodiesterase D activity"/>
    <property type="evidence" value="ECO:0007669"/>
    <property type="project" value="InterPro"/>
</dbReference>
<evidence type="ECO:0000256" key="5">
    <source>
        <dbReference type="SAM" id="MobiDB-lite"/>
    </source>
</evidence>
<name>A0A6L2PME4_COPFO</name>
<accession>A0A6L2PME4</accession>
<dbReference type="GO" id="GO:0046513">
    <property type="term" value="P:ceramide biosynthetic process"/>
    <property type="evidence" value="ECO:0007669"/>
    <property type="project" value="TreeGrafter"/>
</dbReference>
<dbReference type="PANTHER" id="PTHR12988">
    <property type="entry name" value="SPHINGOMYELIN PHOSPHODIESTERASE 4"/>
    <property type="match status" value="1"/>
</dbReference>
<feature type="transmembrane region" description="Helical" evidence="6">
    <location>
        <begin position="778"/>
        <end position="796"/>
    </location>
</feature>
<dbReference type="InterPro" id="IPR024129">
    <property type="entry name" value="Sphingomy_SMPD4"/>
</dbReference>